<comment type="catalytic activity">
    <reaction evidence="9">
        <text>a 1,2-diacyl-sn-glycero-3-phospho-(1D-myo-inositol) + ATP = a 1,2-diacyl-sn-glycero-3-phospho-(1D-myo-inositol 4-phosphate) + ADP + H(+)</text>
        <dbReference type="Rhea" id="RHEA:19877"/>
        <dbReference type="ChEBI" id="CHEBI:15378"/>
        <dbReference type="ChEBI" id="CHEBI:30616"/>
        <dbReference type="ChEBI" id="CHEBI:57880"/>
        <dbReference type="ChEBI" id="CHEBI:58178"/>
        <dbReference type="ChEBI" id="CHEBI:456216"/>
        <dbReference type="EC" id="2.7.1.67"/>
    </reaction>
</comment>
<dbReference type="AlphaFoldDB" id="A0A8J2M0A7"/>
<dbReference type="Pfam" id="PF00454">
    <property type="entry name" value="PI3_PI4_kinase"/>
    <property type="match status" value="1"/>
</dbReference>
<comment type="caution">
    <text evidence="11">The sequence shown here is derived from an EMBL/GenBank/DDBJ whole genome shotgun (WGS) entry which is preliminary data.</text>
</comment>
<evidence type="ECO:0000259" key="10">
    <source>
        <dbReference type="Pfam" id="PF00454"/>
    </source>
</evidence>
<evidence type="ECO:0000256" key="6">
    <source>
        <dbReference type="ARBA" id="ARBA00022777"/>
    </source>
</evidence>
<comment type="similarity">
    <text evidence="2 9">Belongs to the PI3/PI4-kinase family. Type II PI4K subfamily.</text>
</comment>
<feature type="non-terminal residue" evidence="11">
    <location>
        <position position="1"/>
    </location>
</feature>
<dbReference type="InterPro" id="IPR039756">
    <property type="entry name" value="Lsb6/PI4K2"/>
</dbReference>
<feature type="domain" description="PI3K/PI4K catalytic" evidence="10">
    <location>
        <begin position="115"/>
        <end position="183"/>
    </location>
</feature>
<accession>A0A8J2M0A7</accession>
<evidence type="ECO:0000256" key="3">
    <source>
        <dbReference type="ARBA" id="ARBA00022475"/>
    </source>
</evidence>
<gene>
    <name evidence="11" type="ORF">CJOHNSTONI_LOCUS3479</name>
</gene>
<keyword evidence="6 9" id="KW-0418">Kinase</keyword>
<evidence type="ECO:0000256" key="9">
    <source>
        <dbReference type="RuleBase" id="RU367084"/>
    </source>
</evidence>
<dbReference type="GO" id="GO:0046854">
    <property type="term" value="P:phosphatidylinositol phosphate biosynthetic process"/>
    <property type="evidence" value="ECO:0007669"/>
    <property type="project" value="UniProtKB-UniRule"/>
</dbReference>
<evidence type="ECO:0000256" key="1">
    <source>
        <dbReference type="ARBA" id="ARBA00004236"/>
    </source>
</evidence>
<dbReference type="PANTHER" id="PTHR12865">
    <property type="entry name" value="PHOSPHATIDYLINOSITOL 4-KINASE TYPE-II"/>
    <property type="match status" value="1"/>
</dbReference>
<dbReference type="InterPro" id="IPR000403">
    <property type="entry name" value="PI3/4_kinase_cat_dom"/>
</dbReference>
<evidence type="ECO:0000256" key="2">
    <source>
        <dbReference type="ARBA" id="ARBA00008941"/>
    </source>
</evidence>
<reference evidence="11" key="1">
    <citation type="submission" date="2021-09" db="EMBL/GenBank/DDBJ databases">
        <authorList>
            <consortium name="Pathogen Informatics"/>
        </authorList>
    </citation>
    <scope>NUCLEOTIDE SEQUENCE</scope>
</reference>
<keyword evidence="5 9" id="KW-0547">Nucleotide-binding</keyword>
<evidence type="ECO:0000256" key="4">
    <source>
        <dbReference type="ARBA" id="ARBA00022679"/>
    </source>
</evidence>
<dbReference type="EMBL" id="CAKAEH010001235">
    <property type="protein sequence ID" value="CAG9533230.1"/>
    <property type="molecule type" value="Genomic_DNA"/>
</dbReference>
<proteinExistence type="inferred from homology"/>
<organism evidence="11 12">
    <name type="scientific">Cercopithifilaria johnstoni</name>
    <dbReference type="NCBI Taxonomy" id="2874296"/>
    <lineage>
        <taxon>Eukaryota</taxon>
        <taxon>Metazoa</taxon>
        <taxon>Ecdysozoa</taxon>
        <taxon>Nematoda</taxon>
        <taxon>Chromadorea</taxon>
        <taxon>Rhabditida</taxon>
        <taxon>Spirurina</taxon>
        <taxon>Spiruromorpha</taxon>
        <taxon>Filarioidea</taxon>
        <taxon>Onchocercidae</taxon>
        <taxon>Cercopithifilaria</taxon>
    </lineage>
</organism>
<name>A0A8J2M0A7_9BILA</name>
<evidence type="ECO:0000256" key="7">
    <source>
        <dbReference type="ARBA" id="ARBA00022840"/>
    </source>
</evidence>
<keyword evidence="7 9" id="KW-0067">ATP-binding</keyword>
<evidence type="ECO:0000256" key="5">
    <source>
        <dbReference type="ARBA" id="ARBA00022741"/>
    </source>
</evidence>
<keyword evidence="3" id="KW-1003">Cell membrane</keyword>
<dbReference type="GO" id="GO:0007030">
    <property type="term" value="P:Golgi organization"/>
    <property type="evidence" value="ECO:0007669"/>
    <property type="project" value="TreeGrafter"/>
</dbReference>
<keyword evidence="12" id="KW-1185">Reference proteome</keyword>
<dbReference type="GO" id="GO:0005802">
    <property type="term" value="C:trans-Golgi network"/>
    <property type="evidence" value="ECO:0007669"/>
    <property type="project" value="TreeGrafter"/>
</dbReference>
<dbReference type="GO" id="GO:0005768">
    <property type="term" value="C:endosome"/>
    <property type="evidence" value="ECO:0007669"/>
    <property type="project" value="TreeGrafter"/>
</dbReference>
<dbReference type="GO" id="GO:0004430">
    <property type="term" value="F:1-phosphatidylinositol 4-kinase activity"/>
    <property type="evidence" value="ECO:0007669"/>
    <property type="project" value="UniProtKB-UniRule"/>
</dbReference>
<dbReference type="GO" id="GO:0005524">
    <property type="term" value="F:ATP binding"/>
    <property type="evidence" value="ECO:0007669"/>
    <property type="project" value="UniProtKB-UniRule"/>
</dbReference>
<evidence type="ECO:0000313" key="12">
    <source>
        <dbReference type="Proteomes" id="UP000746747"/>
    </source>
</evidence>
<evidence type="ECO:0000313" key="11">
    <source>
        <dbReference type="EMBL" id="CAG9533230.1"/>
    </source>
</evidence>
<keyword evidence="8 9" id="KW-0472">Membrane</keyword>
<sequence>MTVETKSYHQRLQTMQTNICTNLKQEPEITEQSDFSHTGFTSKSEENYIIMETSQSISQPSTSTRPDSVWQRKVCAYVASSRQEILNDDDFNRNLKQALEAIEAGIQPIRIAAGSSGSYFVRDINHQNIAVFKPKDEEPFAPQNPKWPKYLQRVLCFCCFGRACLIPNNGYMSETAASLVDEKFQ</sequence>
<dbReference type="GO" id="GO:0007032">
    <property type="term" value="P:endosome organization"/>
    <property type="evidence" value="ECO:0007669"/>
    <property type="project" value="TreeGrafter"/>
</dbReference>
<dbReference type="EC" id="2.7.1.67" evidence="9"/>
<dbReference type="GO" id="GO:0005886">
    <property type="term" value="C:plasma membrane"/>
    <property type="evidence" value="ECO:0007669"/>
    <property type="project" value="UniProtKB-SubCell"/>
</dbReference>
<dbReference type="GO" id="GO:0005765">
    <property type="term" value="C:lysosomal membrane"/>
    <property type="evidence" value="ECO:0007669"/>
    <property type="project" value="TreeGrafter"/>
</dbReference>
<dbReference type="PANTHER" id="PTHR12865:SF5">
    <property type="entry name" value="PHOSPHATIDYLINOSITOL 4-KINASE TYPE 2"/>
    <property type="match status" value="1"/>
</dbReference>
<dbReference type="OrthoDB" id="3349449at2759"/>
<comment type="subcellular location">
    <subcellularLocation>
        <location evidence="1">Cell membrane</location>
    </subcellularLocation>
    <subcellularLocation>
        <location evidence="9">Membrane</location>
        <topology evidence="9">Peripheral membrane protein</topology>
    </subcellularLocation>
</comment>
<protein>
    <recommendedName>
        <fullName evidence="9">Phosphatidylinositol 4-kinase type 2</fullName>
        <ecNumber evidence="9">2.7.1.67</ecNumber>
    </recommendedName>
</protein>
<evidence type="ECO:0000256" key="8">
    <source>
        <dbReference type="ARBA" id="ARBA00023136"/>
    </source>
</evidence>
<dbReference type="Proteomes" id="UP000746747">
    <property type="component" value="Unassembled WGS sequence"/>
</dbReference>
<keyword evidence="4 9" id="KW-0808">Transferase</keyword>